<dbReference type="InterPro" id="IPR006128">
    <property type="entry name" value="Lipoprotein_PsaA-like"/>
</dbReference>
<feature type="compositionally biased region" description="Basic and acidic residues" evidence="7">
    <location>
        <begin position="341"/>
        <end position="361"/>
    </location>
</feature>
<evidence type="ECO:0000313" key="11">
    <source>
        <dbReference type="Proteomes" id="UP000660110"/>
    </source>
</evidence>
<sequence length="539" mass="61769">MFKKFAGLLSLFIVIFTMAACGDEETKSDESEKGSQDSTEELTVFTTVYPLQFFTEQIAGDLASVESILPPGSDSHTYEPTTKEMIEIAESDAFIYNGAGLEPYADNISESIESEDVQILEASKGIDLEEHGDSHEEESHDEHAHDEEDGHEDEHDGHDHGDQDPHVWLDPVRAIEMAEHIKETLVELNPEQEEGFNENFEELKSRLESLDEEFHTQLESLPGNKIIVSHAAYGYWEKNYGIEQVAVSGLSPENEPSQKELQNIVETAEEHGLNHVLFEQNITPKVAEVVRNELDAETLRIHNLSVLTEEDIQSNEDYFTLMQSNLEVLSTALSEPSSVSDESKESDEHNHDHSHAHDEESEKIYEGYFEDSQVEDRELSDWEGDWQSVYPYHQDGTLDEVYAHKAEQEGDKTAEEYKEYYEEGYQTDVDHIVIDGETVTFNKDGEERSGEYVSDGYEILTYDAGNRGVRYIFKLKEEVEELPKYIQFSDHSIYPTKSDHYHLYWGDDREELLDEVSHWPTYYPSDMDGHDIAHEMMAH</sequence>
<dbReference type="Pfam" id="PF01297">
    <property type="entry name" value="ZnuA"/>
    <property type="match status" value="1"/>
</dbReference>
<evidence type="ECO:0000256" key="1">
    <source>
        <dbReference type="ARBA" id="ARBA00022448"/>
    </source>
</evidence>
<keyword evidence="1 6" id="KW-0813">Transport</keyword>
<evidence type="ECO:0000256" key="5">
    <source>
        <dbReference type="ARBA" id="ARBA00023065"/>
    </source>
</evidence>
<evidence type="ECO:0000259" key="9">
    <source>
        <dbReference type="Pfam" id="PF09223"/>
    </source>
</evidence>
<dbReference type="InterPro" id="IPR006129">
    <property type="entry name" value="AdhesinB"/>
</dbReference>
<dbReference type="GO" id="GO:0008270">
    <property type="term" value="F:zinc ion binding"/>
    <property type="evidence" value="ECO:0007669"/>
    <property type="project" value="InterPro"/>
</dbReference>
<dbReference type="AlphaFoldDB" id="A0A917B9X1"/>
<dbReference type="SUPFAM" id="SSF53807">
    <property type="entry name" value="Helical backbone' metal receptor"/>
    <property type="match status" value="1"/>
</dbReference>
<dbReference type="InterPro" id="IPR006127">
    <property type="entry name" value="ZnuA-like"/>
</dbReference>
<keyword evidence="11" id="KW-1185">Reference proteome</keyword>
<dbReference type="GO" id="GO:0007155">
    <property type="term" value="P:cell adhesion"/>
    <property type="evidence" value="ECO:0007669"/>
    <property type="project" value="InterPro"/>
</dbReference>
<keyword evidence="2 8" id="KW-0732">Signal</keyword>
<evidence type="ECO:0000256" key="4">
    <source>
        <dbReference type="ARBA" id="ARBA00022906"/>
    </source>
</evidence>
<evidence type="ECO:0000313" key="10">
    <source>
        <dbReference type="EMBL" id="GGF27684.1"/>
    </source>
</evidence>
<accession>A0A917B9X1</accession>
<dbReference type="PANTHER" id="PTHR42953:SF8">
    <property type="entry name" value="ZINT DOMAIN-CONTAINING PROTEIN"/>
    <property type="match status" value="1"/>
</dbReference>
<dbReference type="InterPro" id="IPR015304">
    <property type="entry name" value="ZinT_dom"/>
</dbReference>
<feature type="chain" id="PRO_5038766756" evidence="8">
    <location>
        <begin position="20"/>
        <end position="539"/>
    </location>
</feature>
<evidence type="ECO:0000256" key="2">
    <source>
        <dbReference type="ARBA" id="ARBA00022729"/>
    </source>
</evidence>
<dbReference type="Gene3D" id="2.40.128.20">
    <property type="match status" value="1"/>
</dbReference>
<reference evidence="10" key="2">
    <citation type="submission" date="2020-09" db="EMBL/GenBank/DDBJ databases">
        <authorList>
            <person name="Sun Q."/>
            <person name="Zhou Y."/>
        </authorList>
    </citation>
    <scope>NUCLEOTIDE SEQUENCE</scope>
    <source>
        <strain evidence="10">CGMCC 1.12153</strain>
    </source>
</reference>
<name>A0A917B9X1_HALAA</name>
<keyword evidence="4" id="KW-0864">Zinc transport</keyword>
<proteinExistence type="inferred from homology"/>
<dbReference type="PRINTS" id="PR00690">
    <property type="entry name" value="ADHESNFAMILY"/>
</dbReference>
<dbReference type="Pfam" id="PF09223">
    <property type="entry name" value="ZinT"/>
    <property type="match status" value="1"/>
</dbReference>
<dbReference type="InterPro" id="IPR012674">
    <property type="entry name" value="Calycin"/>
</dbReference>
<dbReference type="InterPro" id="IPR050492">
    <property type="entry name" value="Bact_metal-bind_prot9"/>
</dbReference>
<dbReference type="Proteomes" id="UP000660110">
    <property type="component" value="Unassembled WGS sequence"/>
</dbReference>
<feature type="region of interest" description="Disordered" evidence="7">
    <location>
        <begin position="332"/>
        <end position="361"/>
    </location>
</feature>
<protein>
    <submittedName>
        <fullName evidence="10">Zinc-binding protein AdcA</fullName>
    </submittedName>
</protein>
<dbReference type="SUPFAM" id="SSF50814">
    <property type="entry name" value="Lipocalins"/>
    <property type="match status" value="1"/>
</dbReference>
<dbReference type="RefSeq" id="WP_188378168.1">
    <property type="nucleotide sequence ID" value="NZ_BMEL01000003.1"/>
</dbReference>
<evidence type="ECO:0000256" key="6">
    <source>
        <dbReference type="RuleBase" id="RU003512"/>
    </source>
</evidence>
<gene>
    <name evidence="10" type="primary">adcA</name>
    <name evidence="10" type="ORF">GCM10010954_28500</name>
</gene>
<feature type="domain" description="ZinT" evidence="9">
    <location>
        <begin position="361"/>
        <end position="539"/>
    </location>
</feature>
<dbReference type="PROSITE" id="PS51257">
    <property type="entry name" value="PROKAR_LIPOPROTEIN"/>
    <property type="match status" value="1"/>
</dbReference>
<keyword evidence="5" id="KW-0406">Ion transport</keyword>
<dbReference type="Gene3D" id="3.40.50.1980">
    <property type="entry name" value="Nitrogenase molybdenum iron protein domain"/>
    <property type="match status" value="2"/>
</dbReference>
<dbReference type="PRINTS" id="PR00691">
    <property type="entry name" value="ADHESINB"/>
</dbReference>
<keyword evidence="3" id="KW-0862">Zinc</keyword>
<dbReference type="EMBL" id="BMEL01000003">
    <property type="protein sequence ID" value="GGF27684.1"/>
    <property type="molecule type" value="Genomic_DNA"/>
</dbReference>
<comment type="caution">
    <text evidence="10">The sequence shown here is derived from an EMBL/GenBank/DDBJ whole genome shotgun (WGS) entry which is preliminary data.</text>
</comment>
<evidence type="ECO:0000256" key="7">
    <source>
        <dbReference type="SAM" id="MobiDB-lite"/>
    </source>
</evidence>
<dbReference type="PANTHER" id="PTHR42953">
    <property type="entry name" value="HIGH-AFFINITY ZINC UPTAKE SYSTEM PROTEIN ZNUA-RELATED"/>
    <property type="match status" value="1"/>
</dbReference>
<comment type="similarity">
    <text evidence="6">Belongs to the bacterial solute-binding protein 9 family.</text>
</comment>
<dbReference type="GO" id="GO:0006829">
    <property type="term" value="P:zinc ion transport"/>
    <property type="evidence" value="ECO:0007669"/>
    <property type="project" value="UniProtKB-KW"/>
</dbReference>
<feature type="region of interest" description="Disordered" evidence="7">
    <location>
        <begin position="130"/>
        <end position="166"/>
    </location>
</feature>
<evidence type="ECO:0000256" key="8">
    <source>
        <dbReference type="SAM" id="SignalP"/>
    </source>
</evidence>
<feature type="signal peptide" evidence="8">
    <location>
        <begin position="1"/>
        <end position="19"/>
    </location>
</feature>
<organism evidence="10 11">
    <name type="scientific">Halobacillus andaensis</name>
    <dbReference type="NCBI Taxonomy" id="1176239"/>
    <lineage>
        <taxon>Bacteria</taxon>
        <taxon>Bacillati</taxon>
        <taxon>Bacillota</taxon>
        <taxon>Bacilli</taxon>
        <taxon>Bacillales</taxon>
        <taxon>Bacillaceae</taxon>
        <taxon>Halobacillus</taxon>
    </lineage>
</organism>
<evidence type="ECO:0000256" key="3">
    <source>
        <dbReference type="ARBA" id="ARBA00022833"/>
    </source>
</evidence>
<reference evidence="10" key="1">
    <citation type="journal article" date="2014" name="Int. J. Syst. Evol. Microbiol.">
        <title>Complete genome sequence of Corynebacterium casei LMG S-19264T (=DSM 44701T), isolated from a smear-ripened cheese.</title>
        <authorList>
            <consortium name="US DOE Joint Genome Institute (JGI-PGF)"/>
            <person name="Walter F."/>
            <person name="Albersmeier A."/>
            <person name="Kalinowski J."/>
            <person name="Ruckert C."/>
        </authorList>
    </citation>
    <scope>NUCLEOTIDE SEQUENCE</scope>
    <source>
        <strain evidence="10">CGMCC 1.12153</strain>
    </source>
</reference>